<dbReference type="Proteomes" id="UP000317550">
    <property type="component" value="Chromosome"/>
</dbReference>
<keyword evidence="6" id="KW-1185">Reference proteome</keyword>
<dbReference type="InterPro" id="IPR011006">
    <property type="entry name" value="CheY-like_superfamily"/>
</dbReference>
<dbReference type="Gene3D" id="3.40.50.2300">
    <property type="match status" value="1"/>
</dbReference>
<dbReference type="KEGG" id="cari:FNU76_04350"/>
<dbReference type="Pfam" id="PF00072">
    <property type="entry name" value="Response_reg"/>
    <property type="match status" value="1"/>
</dbReference>
<sequence length="127" mass="13646">MTKVLVIEDNPANMKLACLLLKTAGHTVLCATDAEEGLVQARRELPDLILLDIQLPGMDGLAATAELKHDPVTAGIPVVALTAMAMKEDREKTRLAGCDAYLAKPLRYADLYAVIDALLLKTDIPPP</sequence>
<dbReference type="EMBL" id="CP041730">
    <property type="protein sequence ID" value="QDQ25849.1"/>
    <property type="molecule type" value="Genomic_DNA"/>
</dbReference>
<evidence type="ECO:0000256" key="1">
    <source>
        <dbReference type="ARBA" id="ARBA00022553"/>
    </source>
</evidence>
<dbReference type="SUPFAM" id="SSF52172">
    <property type="entry name" value="CheY-like"/>
    <property type="match status" value="1"/>
</dbReference>
<dbReference type="EMBL" id="CP041730">
    <property type="protein sequence ID" value="QDQ25646.1"/>
    <property type="molecule type" value="Genomic_DNA"/>
</dbReference>
<reference evidence="5" key="2">
    <citation type="journal article" date="2020" name="Int. J. Syst. Evol. Microbiol.">
        <title>Chitinimonas arctica sp. nov., isolated from Arctic tundra soil.</title>
        <authorList>
            <person name="Xu Q."/>
            <person name="Jiang F."/>
            <person name="Da X."/>
            <person name="Zhang Y."/>
            <person name="Geng Y."/>
            <person name="Qin K."/>
            <person name="Liu J."/>
            <person name="Peng F."/>
        </authorList>
    </citation>
    <scope>NUCLEOTIDE SEQUENCE</scope>
    <source>
        <strain evidence="5">R3-44</strain>
    </source>
</reference>
<evidence type="ECO:0000313" key="6">
    <source>
        <dbReference type="Proteomes" id="UP000317550"/>
    </source>
</evidence>
<dbReference type="GO" id="GO:0000160">
    <property type="term" value="P:phosphorelay signal transduction system"/>
    <property type="evidence" value="ECO:0007669"/>
    <property type="project" value="InterPro"/>
</dbReference>
<name>A0A516SCG9_9NEIS</name>
<protein>
    <submittedName>
        <fullName evidence="5">Response regulator</fullName>
    </submittedName>
</protein>
<evidence type="ECO:0000259" key="3">
    <source>
        <dbReference type="PROSITE" id="PS50110"/>
    </source>
</evidence>
<dbReference type="PANTHER" id="PTHR45339">
    <property type="entry name" value="HYBRID SIGNAL TRANSDUCTION HISTIDINE KINASE J"/>
    <property type="match status" value="1"/>
</dbReference>
<proteinExistence type="predicted"/>
<feature type="modified residue" description="4-aspartylphosphate" evidence="2">
    <location>
        <position position="52"/>
    </location>
</feature>
<evidence type="ECO:0000313" key="4">
    <source>
        <dbReference type="EMBL" id="QDQ25646.1"/>
    </source>
</evidence>
<dbReference type="CDD" id="cd17548">
    <property type="entry name" value="REC_DivK-like"/>
    <property type="match status" value="1"/>
</dbReference>
<accession>A0A516SCG9</accession>
<dbReference type="KEGG" id="cari:FNU76_05515"/>
<dbReference type="RefSeq" id="WP_143856571.1">
    <property type="nucleotide sequence ID" value="NZ_CP041730.1"/>
</dbReference>
<dbReference type="InterPro" id="IPR001789">
    <property type="entry name" value="Sig_transdc_resp-reg_receiver"/>
</dbReference>
<dbReference type="SMART" id="SM00448">
    <property type="entry name" value="REC"/>
    <property type="match status" value="1"/>
</dbReference>
<keyword evidence="1 2" id="KW-0597">Phosphoprotein</keyword>
<reference evidence="6" key="1">
    <citation type="submission" date="2019-07" db="EMBL/GenBank/DDBJ databases">
        <title>Chitinimonas sp. nov., isolated from Ny-Alesund, arctica soil.</title>
        <authorList>
            <person name="Xu Q."/>
            <person name="Peng F."/>
        </authorList>
    </citation>
    <scope>NUCLEOTIDE SEQUENCE [LARGE SCALE GENOMIC DNA]</scope>
    <source>
        <strain evidence="6">R3-44</strain>
    </source>
</reference>
<evidence type="ECO:0000313" key="5">
    <source>
        <dbReference type="EMBL" id="QDQ25849.1"/>
    </source>
</evidence>
<dbReference type="OrthoDB" id="9800897at2"/>
<dbReference type="PROSITE" id="PS50110">
    <property type="entry name" value="RESPONSE_REGULATORY"/>
    <property type="match status" value="1"/>
</dbReference>
<feature type="domain" description="Response regulatory" evidence="3">
    <location>
        <begin position="3"/>
        <end position="119"/>
    </location>
</feature>
<gene>
    <name evidence="4" type="ORF">FNU76_04350</name>
    <name evidence="5" type="ORF">FNU76_05515</name>
</gene>
<evidence type="ECO:0000256" key="2">
    <source>
        <dbReference type="PROSITE-ProRule" id="PRU00169"/>
    </source>
</evidence>
<dbReference type="AlphaFoldDB" id="A0A516SCG9"/>
<dbReference type="PANTHER" id="PTHR45339:SF3">
    <property type="entry name" value="HISTIDINE KINASE"/>
    <property type="match status" value="1"/>
</dbReference>
<organism evidence="5 6">
    <name type="scientific">Chitinimonas arctica</name>
    <dbReference type="NCBI Taxonomy" id="2594795"/>
    <lineage>
        <taxon>Bacteria</taxon>
        <taxon>Pseudomonadati</taxon>
        <taxon>Pseudomonadota</taxon>
        <taxon>Betaproteobacteria</taxon>
        <taxon>Neisseriales</taxon>
        <taxon>Chitinibacteraceae</taxon>
        <taxon>Chitinimonas</taxon>
    </lineage>
</organism>